<dbReference type="EMBL" id="CM004467">
    <property type="protein sequence ID" value="OCT96652.1"/>
    <property type="molecule type" value="Genomic_DNA"/>
</dbReference>
<dbReference type="Proteomes" id="UP000694892">
    <property type="component" value="Chromosome 1S"/>
</dbReference>
<gene>
    <name evidence="3" type="ORF">XELAEV_18008862mg</name>
</gene>
<keyword evidence="2" id="KW-1133">Transmembrane helix</keyword>
<evidence type="ECO:0000256" key="2">
    <source>
        <dbReference type="SAM" id="Phobius"/>
    </source>
</evidence>
<dbReference type="AlphaFoldDB" id="A0A974DRM5"/>
<keyword evidence="2" id="KW-0812">Transmembrane</keyword>
<evidence type="ECO:0000313" key="3">
    <source>
        <dbReference type="EMBL" id="OCT96652.1"/>
    </source>
</evidence>
<accession>A0A974DRM5</accession>
<reference evidence="4" key="1">
    <citation type="journal article" date="2016" name="Nature">
        <title>Genome evolution in the allotetraploid frog Xenopus laevis.</title>
        <authorList>
            <person name="Session A.M."/>
            <person name="Uno Y."/>
            <person name="Kwon T."/>
            <person name="Chapman J.A."/>
            <person name="Toyoda A."/>
            <person name="Takahashi S."/>
            <person name="Fukui A."/>
            <person name="Hikosaka A."/>
            <person name="Suzuki A."/>
            <person name="Kondo M."/>
            <person name="van Heeringen S.J."/>
            <person name="Quigley I."/>
            <person name="Heinz S."/>
            <person name="Ogino H."/>
            <person name="Ochi H."/>
            <person name="Hellsten U."/>
            <person name="Lyons J.B."/>
            <person name="Simakov O."/>
            <person name="Putnam N."/>
            <person name="Stites J."/>
            <person name="Kuroki Y."/>
            <person name="Tanaka T."/>
            <person name="Michiue T."/>
            <person name="Watanabe M."/>
            <person name="Bogdanovic O."/>
            <person name="Lister R."/>
            <person name="Georgiou G."/>
            <person name="Paranjpe S.S."/>
            <person name="van Kruijsbergen I."/>
            <person name="Shu S."/>
            <person name="Carlson J."/>
            <person name="Kinoshita T."/>
            <person name="Ohta Y."/>
            <person name="Mawaribuchi S."/>
            <person name="Jenkins J."/>
            <person name="Grimwood J."/>
            <person name="Schmutz J."/>
            <person name="Mitros T."/>
            <person name="Mozaffari S.V."/>
            <person name="Suzuki Y."/>
            <person name="Haramoto Y."/>
            <person name="Yamamoto T.S."/>
            <person name="Takagi C."/>
            <person name="Heald R."/>
            <person name="Miller K."/>
            <person name="Haudenschild C."/>
            <person name="Kitzman J."/>
            <person name="Nakayama T."/>
            <person name="Izutsu Y."/>
            <person name="Robert J."/>
            <person name="Fortriede J."/>
            <person name="Burns K."/>
            <person name="Lotay V."/>
            <person name="Karimi K."/>
            <person name="Yasuoka Y."/>
            <person name="Dichmann D.S."/>
            <person name="Flajnik M.F."/>
            <person name="Houston D.W."/>
            <person name="Shendure J."/>
            <person name="DuPasquier L."/>
            <person name="Vize P.D."/>
            <person name="Zorn A.M."/>
            <person name="Ito M."/>
            <person name="Marcotte E.M."/>
            <person name="Wallingford J.B."/>
            <person name="Ito Y."/>
            <person name="Asashima M."/>
            <person name="Ueno N."/>
            <person name="Matsuda Y."/>
            <person name="Veenstra G.J."/>
            <person name="Fujiyama A."/>
            <person name="Harland R.M."/>
            <person name="Taira M."/>
            <person name="Rokhsar D.S."/>
        </authorList>
    </citation>
    <scope>NUCLEOTIDE SEQUENCE [LARGE SCALE GENOMIC DNA]</scope>
    <source>
        <strain evidence="4">J</strain>
    </source>
</reference>
<keyword evidence="2" id="KW-0472">Membrane</keyword>
<feature type="transmembrane region" description="Helical" evidence="2">
    <location>
        <begin position="36"/>
        <end position="57"/>
    </location>
</feature>
<proteinExistence type="predicted"/>
<organism evidence="3 4">
    <name type="scientific">Xenopus laevis</name>
    <name type="common">African clawed frog</name>
    <dbReference type="NCBI Taxonomy" id="8355"/>
    <lineage>
        <taxon>Eukaryota</taxon>
        <taxon>Metazoa</taxon>
        <taxon>Chordata</taxon>
        <taxon>Craniata</taxon>
        <taxon>Vertebrata</taxon>
        <taxon>Euteleostomi</taxon>
        <taxon>Amphibia</taxon>
        <taxon>Batrachia</taxon>
        <taxon>Anura</taxon>
        <taxon>Pipoidea</taxon>
        <taxon>Pipidae</taxon>
        <taxon>Xenopodinae</taxon>
        <taxon>Xenopus</taxon>
        <taxon>Xenopus</taxon>
    </lineage>
</organism>
<sequence length="122" mass="13874">MNPYFHTFKHLYDYSYTNHICVCCVADININIPVGLLIRVAGGCFGLLIIAVLALYIRYCNKHVRDLREAEEELRCLQVVVQGGKIQRPQEDTKEKDDTPTKEIENQGKEVSVPTIKAEPPN</sequence>
<evidence type="ECO:0000256" key="1">
    <source>
        <dbReference type="SAM" id="MobiDB-lite"/>
    </source>
</evidence>
<evidence type="ECO:0000313" key="4">
    <source>
        <dbReference type="Proteomes" id="UP000694892"/>
    </source>
</evidence>
<name>A0A974DRM5_XENLA</name>
<protein>
    <submittedName>
        <fullName evidence="3">Uncharacterized protein</fullName>
    </submittedName>
</protein>
<feature type="compositionally biased region" description="Basic and acidic residues" evidence="1">
    <location>
        <begin position="88"/>
        <end position="108"/>
    </location>
</feature>
<feature type="region of interest" description="Disordered" evidence="1">
    <location>
        <begin position="87"/>
        <end position="122"/>
    </location>
</feature>